<evidence type="ECO:0000256" key="1">
    <source>
        <dbReference type="SAM" id="MobiDB-lite"/>
    </source>
</evidence>
<dbReference type="PANTHER" id="PTHR31286">
    <property type="entry name" value="GLYCINE-RICH CELL WALL STRUCTURAL PROTEIN 1.8-LIKE"/>
    <property type="match status" value="1"/>
</dbReference>
<evidence type="ECO:0000313" key="3">
    <source>
        <dbReference type="EMBL" id="KAK4358421.1"/>
    </source>
</evidence>
<keyword evidence="4" id="KW-1185">Reference proteome</keyword>
<feature type="domain" description="DUF4283" evidence="2">
    <location>
        <begin position="264"/>
        <end position="352"/>
    </location>
</feature>
<feature type="region of interest" description="Disordered" evidence="1">
    <location>
        <begin position="107"/>
        <end position="202"/>
    </location>
</feature>
<feature type="domain" description="DUF4283" evidence="2">
    <location>
        <begin position="731"/>
        <end position="819"/>
    </location>
</feature>
<name>A0AAE1VC56_9SOLA</name>
<dbReference type="EMBL" id="JAVYJV010000011">
    <property type="protein sequence ID" value="KAK4358421.1"/>
    <property type="molecule type" value="Genomic_DNA"/>
</dbReference>
<accession>A0AAE1VC56</accession>
<feature type="compositionally biased region" description="Basic and acidic residues" evidence="1">
    <location>
        <begin position="465"/>
        <end position="474"/>
    </location>
</feature>
<dbReference type="AlphaFoldDB" id="A0AAE1VC56"/>
<organism evidence="3 4">
    <name type="scientific">Anisodus tanguticus</name>
    <dbReference type="NCBI Taxonomy" id="243964"/>
    <lineage>
        <taxon>Eukaryota</taxon>
        <taxon>Viridiplantae</taxon>
        <taxon>Streptophyta</taxon>
        <taxon>Embryophyta</taxon>
        <taxon>Tracheophyta</taxon>
        <taxon>Spermatophyta</taxon>
        <taxon>Magnoliopsida</taxon>
        <taxon>eudicotyledons</taxon>
        <taxon>Gunneridae</taxon>
        <taxon>Pentapetalae</taxon>
        <taxon>asterids</taxon>
        <taxon>lamiids</taxon>
        <taxon>Solanales</taxon>
        <taxon>Solanaceae</taxon>
        <taxon>Solanoideae</taxon>
        <taxon>Hyoscyameae</taxon>
        <taxon>Anisodus</taxon>
    </lineage>
</organism>
<proteinExistence type="predicted"/>
<dbReference type="Proteomes" id="UP001291623">
    <property type="component" value="Unassembled WGS sequence"/>
</dbReference>
<feature type="compositionally biased region" description="Polar residues" evidence="1">
    <location>
        <begin position="508"/>
        <end position="517"/>
    </location>
</feature>
<sequence length="983" mass="109729">MDFIPRTIPTLLWRVYPFLFGGGDGSPIAIDAATLNKTRPSCARVKVEFDLLKSHPPHVVIQVGEGDGITTELQKIRYDFKPKYCTNCKLQGHDVDGCWNLKPALRPEKAKDSDGGKVATAKATEVEIGKGKASIPTPSSSNPSQQNPIPTTNALIHAPSNNWTTVTRKNKKNKNQNPKPPSKVTWTDGWPPPEVTQPPATIPQPVTYSQIVTNTHNACGGNGLAENSLGRNPSPSIPQKPISYLHGEPTIRFTNQEVASMVEQQDLKYAVVGKFSHGMPSIAFLRTAIPKQCSLKAEVNIGLLHNRHVLIRCSIEEDYVTLMSRPNFWIKENPKSFLMRTFKWDIGFTPEEETSMAVIWLSFPNLPPNFYVPSILFSIASAVGRPIAIDAATLNKTRPSCARVKVEADLLQEQPQRYNIQIMNGEEMETMSYKIRYDFLPKYCTTCMLQGHDLQGCWKEHPELQPEKRNHGEDSVAAAAKGKATNPTRPPTNPSRQNPNPKPLPTAPNHSQEWTTVTHKRKKQNTQIQPLELMEKDTPTTETAAEVVLDVGNIASSSKQPILNQILTEIGLLPTETVIPASVPIGKTTSSNHPISVETPTGNPTGNYLSLPEMGLNPNTAQQNPSPIPAERRFSACHLPTLSVQIPANLAVIDTGWPPPEVTQPPATIPQPVTYSQIVTNTHNACGGNGLAENSLGRNPSPSIPQKPISYLHGEPTIRFTNQEVASMVEQQDLKYAVVGKFSHGMPSIAFLRTAIPKQCSLKAEVNIGLLHNRHVLIRCSIEEDYVTLMSRPNFWIKENSKSFLMRTFKWDIWFTPEEETSKAVIWLSFPNLPPNFYVPSILFSIASAVGRPIAIDAATLNKTRPSCARVKVEADLLQEHPQKYNIQIMNGEEMETISYKIRYDFLPKYCTTCMLQGHDLQGCWKEHRNCNRKRGITVKMQWWRRQKVRLLTLLYPLQTLAVKTLTQNRYLRLQTTPRNGPP</sequence>
<feature type="compositionally biased region" description="Pro residues" evidence="1">
    <location>
        <begin position="190"/>
        <end position="202"/>
    </location>
</feature>
<feature type="region of interest" description="Disordered" evidence="1">
    <location>
        <begin position="465"/>
        <end position="526"/>
    </location>
</feature>
<protein>
    <recommendedName>
        <fullName evidence="2">DUF4283 domain-containing protein</fullName>
    </recommendedName>
</protein>
<reference evidence="3" key="1">
    <citation type="submission" date="2023-12" db="EMBL/GenBank/DDBJ databases">
        <title>Genome assembly of Anisodus tanguticus.</title>
        <authorList>
            <person name="Wang Y.-J."/>
        </authorList>
    </citation>
    <scope>NUCLEOTIDE SEQUENCE</scope>
    <source>
        <strain evidence="3">KB-2021</strain>
        <tissue evidence="3">Leaf</tissue>
    </source>
</reference>
<feature type="compositionally biased region" description="Low complexity" evidence="1">
    <location>
        <begin position="134"/>
        <end position="151"/>
    </location>
</feature>
<dbReference type="InterPro" id="IPR025558">
    <property type="entry name" value="DUF4283"/>
</dbReference>
<evidence type="ECO:0000259" key="2">
    <source>
        <dbReference type="Pfam" id="PF14111"/>
    </source>
</evidence>
<dbReference type="InterPro" id="IPR040256">
    <property type="entry name" value="At4g02000-like"/>
</dbReference>
<dbReference type="Pfam" id="PF14111">
    <property type="entry name" value="DUF4283"/>
    <property type="match status" value="2"/>
</dbReference>
<evidence type="ECO:0000313" key="4">
    <source>
        <dbReference type="Proteomes" id="UP001291623"/>
    </source>
</evidence>
<comment type="caution">
    <text evidence="3">The sequence shown here is derived from an EMBL/GenBank/DDBJ whole genome shotgun (WGS) entry which is preliminary data.</text>
</comment>
<dbReference type="PANTHER" id="PTHR31286:SF179">
    <property type="entry name" value="RNASE H TYPE-1 DOMAIN-CONTAINING PROTEIN"/>
    <property type="match status" value="1"/>
</dbReference>
<gene>
    <name evidence="3" type="ORF">RND71_020650</name>
</gene>